<dbReference type="EMBL" id="CP053564">
    <property type="protein sequence ID" value="QJY46447.1"/>
    <property type="molecule type" value="Genomic_DNA"/>
</dbReference>
<dbReference type="Pfam" id="PF02470">
    <property type="entry name" value="MlaD"/>
    <property type="match status" value="1"/>
</dbReference>
<evidence type="ECO:0000313" key="3">
    <source>
        <dbReference type="EMBL" id="QJY46447.1"/>
    </source>
</evidence>
<dbReference type="AlphaFoldDB" id="A0A6M6JHS3"/>
<dbReference type="PANTHER" id="PTHR33371">
    <property type="entry name" value="INTERMEMBRANE PHOSPHOLIPID TRANSPORT SYSTEM BINDING PROTEIN MLAD-RELATED"/>
    <property type="match status" value="1"/>
</dbReference>
<feature type="domain" description="Mce/MlaD" evidence="1">
    <location>
        <begin position="36"/>
        <end position="111"/>
    </location>
</feature>
<evidence type="ECO:0000259" key="1">
    <source>
        <dbReference type="Pfam" id="PF02470"/>
    </source>
</evidence>
<name>A0A6M6JHS3_9PSEU</name>
<feature type="domain" description="Mammalian cell entry C-terminal" evidence="2">
    <location>
        <begin position="118"/>
        <end position="298"/>
    </location>
</feature>
<keyword evidence="4" id="KW-1185">Reference proteome</keyword>
<dbReference type="InterPro" id="IPR052336">
    <property type="entry name" value="MlaD_Phospholipid_Transporter"/>
</dbReference>
<accession>A0A6M6JHS3</accession>
<sequence length="408" mass="42564">MALTDTDRRQFQLVGLVAVIAVLLATAVVVIARPPGRTVVAYFTSATAVFEDNSVRVLGVDVGSIDRVVPEGTRVRVEMTIDDPDLVLPADARAVVISPSLVTGRYVQLTPTYSGGPELADGAVIPVERTAVPLDVDDLARTAVDLTEALGPNGVNREGSLSRVLDVGADNLGGNGQALNDTITDLGELSGTLADSREELFGTVTELQRFVSVIAANDAEVREFNSRLEDVSAFLADERGDLGAALQELSIALGEVAVFVRDNREVLQSNVDRLTDVTAVLVDQQRALAETLDTAPTALGNLANAYNASSGTLDTRLNINELTLPPLALICELLERGTPEALADLPVTIGTACEQLGPLDQLPLPSAAEVITSLQAGQLPPVPGLALPTAPAVPAAPLPNTAAPLEGE</sequence>
<gene>
    <name evidence="3" type="ORF">HOP40_12055</name>
</gene>
<reference evidence="3 4" key="1">
    <citation type="submission" date="2020-05" db="EMBL/GenBank/DDBJ databases">
        <authorList>
            <person name="Mo P."/>
        </authorList>
    </citation>
    <scope>NUCLEOTIDE SEQUENCE [LARGE SCALE GENOMIC DNA]</scope>
    <source>
        <strain evidence="3 4">Gen01</strain>
    </source>
</reference>
<dbReference type="NCBIfam" id="TIGR00996">
    <property type="entry name" value="Mtu_fam_mce"/>
    <property type="match status" value="1"/>
</dbReference>
<dbReference type="Proteomes" id="UP000505377">
    <property type="component" value="Chromosome"/>
</dbReference>
<dbReference type="KEGG" id="pbro:HOP40_12055"/>
<dbReference type="InterPro" id="IPR003399">
    <property type="entry name" value="Mce/MlaD"/>
</dbReference>
<proteinExistence type="predicted"/>
<protein>
    <submittedName>
        <fullName evidence="3">MCE family protein</fullName>
    </submittedName>
</protein>
<dbReference type="InterPro" id="IPR005693">
    <property type="entry name" value="Mce"/>
</dbReference>
<dbReference type="InterPro" id="IPR024516">
    <property type="entry name" value="Mce_C"/>
</dbReference>
<dbReference type="RefSeq" id="WP_172157725.1">
    <property type="nucleotide sequence ID" value="NZ_CP053564.1"/>
</dbReference>
<dbReference type="GO" id="GO:0005576">
    <property type="term" value="C:extracellular region"/>
    <property type="evidence" value="ECO:0007669"/>
    <property type="project" value="TreeGrafter"/>
</dbReference>
<organism evidence="3 4">
    <name type="scientific">Pseudonocardia broussonetiae</name>
    <dbReference type="NCBI Taxonomy" id="2736640"/>
    <lineage>
        <taxon>Bacteria</taxon>
        <taxon>Bacillati</taxon>
        <taxon>Actinomycetota</taxon>
        <taxon>Actinomycetes</taxon>
        <taxon>Pseudonocardiales</taxon>
        <taxon>Pseudonocardiaceae</taxon>
        <taxon>Pseudonocardia</taxon>
    </lineage>
</organism>
<dbReference type="PANTHER" id="PTHR33371:SF4">
    <property type="entry name" value="INTERMEMBRANE PHOSPHOLIPID TRANSPORT SYSTEM BINDING PROTEIN MLAD"/>
    <property type="match status" value="1"/>
</dbReference>
<evidence type="ECO:0000259" key="2">
    <source>
        <dbReference type="Pfam" id="PF11887"/>
    </source>
</evidence>
<evidence type="ECO:0000313" key="4">
    <source>
        <dbReference type="Proteomes" id="UP000505377"/>
    </source>
</evidence>
<dbReference type="Pfam" id="PF11887">
    <property type="entry name" value="Mce4_CUP1"/>
    <property type="match status" value="1"/>
</dbReference>